<dbReference type="SUPFAM" id="SSF54106">
    <property type="entry name" value="LysM domain"/>
    <property type="match status" value="1"/>
</dbReference>
<feature type="compositionally biased region" description="Gly residues" evidence="1">
    <location>
        <begin position="1"/>
        <end position="11"/>
    </location>
</feature>
<dbReference type="InterPro" id="IPR049073">
    <property type="entry name" value="T6SS_VgrG3-like_C"/>
</dbReference>
<evidence type="ECO:0000256" key="1">
    <source>
        <dbReference type="SAM" id="MobiDB-lite"/>
    </source>
</evidence>
<proteinExistence type="predicted"/>
<dbReference type="InterPro" id="IPR018392">
    <property type="entry name" value="LysM"/>
</dbReference>
<dbReference type="InterPro" id="IPR036779">
    <property type="entry name" value="LysM_dom_sf"/>
</dbReference>
<gene>
    <name evidence="3" type="ORF">QFW81_02455</name>
</gene>
<organism evidence="3 4">
    <name type="scientific">Luteimonas kalidii</name>
    <dbReference type="NCBI Taxonomy" id="3042025"/>
    <lineage>
        <taxon>Bacteria</taxon>
        <taxon>Pseudomonadati</taxon>
        <taxon>Pseudomonadota</taxon>
        <taxon>Gammaproteobacteria</taxon>
        <taxon>Lysobacterales</taxon>
        <taxon>Lysobacteraceae</taxon>
        <taxon>Luteimonas</taxon>
    </lineage>
</organism>
<reference evidence="3 4" key="1">
    <citation type="submission" date="2023-04" db="EMBL/GenBank/DDBJ databases">
        <title>Luteimonas sp. M1R5S59.</title>
        <authorList>
            <person name="Sun J.-Q."/>
        </authorList>
    </citation>
    <scope>NUCLEOTIDE SEQUENCE [LARGE SCALE GENOMIC DNA]</scope>
    <source>
        <strain evidence="3 4">M1R5S59</strain>
    </source>
</reference>
<feature type="domain" description="LysM" evidence="2">
    <location>
        <begin position="68"/>
        <end position="112"/>
    </location>
</feature>
<dbReference type="Pfam" id="PF21277">
    <property type="entry name" value="T6SS_VgrG3-like_C"/>
    <property type="match status" value="1"/>
</dbReference>
<dbReference type="PROSITE" id="PS51782">
    <property type="entry name" value="LYSM"/>
    <property type="match status" value="1"/>
</dbReference>
<feature type="region of interest" description="Disordered" evidence="1">
    <location>
        <begin position="1"/>
        <end position="30"/>
    </location>
</feature>
<evidence type="ECO:0000313" key="4">
    <source>
        <dbReference type="Proteomes" id="UP001156873"/>
    </source>
</evidence>
<accession>A0ABT6JQ29</accession>
<dbReference type="RefSeq" id="WP_280576972.1">
    <property type="nucleotide sequence ID" value="NZ_JARXRO010000009.1"/>
</dbReference>
<feature type="compositionally biased region" description="Polar residues" evidence="1">
    <location>
        <begin position="12"/>
        <end position="30"/>
    </location>
</feature>
<dbReference type="Proteomes" id="UP001156873">
    <property type="component" value="Unassembled WGS sequence"/>
</dbReference>
<keyword evidence="4" id="KW-1185">Reference proteome</keyword>
<evidence type="ECO:0000313" key="3">
    <source>
        <dbReference type="EMBL" id="MDH5832796.1"/>
    </source>
</evidence>
<dbReference type="EMBL" id="JARXRO010000009">
    <property type="protein sequence ID" value="MDH5832796.1"/>
    <property type="molecule type" value="Genomic_DNA"/>
</dbReference>
<protein>
    <submittedName>
        <fullName evidence="3">LysM domain-containing protein</fullName>
    </submittedName>
</protein>
<dbReference type="SMART" id="SM00257">
    <property type="entry name" value="LysM"/>
    <property type="match status" value="1"/>
</dbReference>
<dbReference type="Gene3D" id="3.10.350.10">
    <property type="entry name" value="LysM domain"/>
    <property type="match status" value="1"/>
</dbReference>
<dbReference type="Pfam" id="PF01476">
    <property type="entry name" value="LysM"/>
    <property type="match status" value="1"/>
</dbReference>
<evidence type="ECO:0000259" key="2">
    <source>
        <dbReference type="PROSITE" id="PS51782"/>
    </source>
</evidence>
<name>A0ABT6JQ29_9GAMM</name>
<dbReference type="CDD" id="cd00118">
    <property type="entry name" value="LysM"/>
    <property type="match status" value="1"/>
</dbReference>
<sequence length="352" mass="36466">MDSSNGVGGTGSRDSASDVQGHTQATSAGATSRAFDALDATAFDNPAAQRAVADAIASGTPIGLSGPVCYSMQPGQTLQDVATAFGTTVRELAIANDIANPETVQPGQTISVAPPVDKPEIGSLSAQYETGNRGPGTVSTGRGDIGGVSYGSYQLSTAAGRPQEFLATEGAQWAADFAGLRAGTPAFTQAWRDVAAREPAAFQQAQHDYIERTHYDPQAARVEQRTTVAGVDGGIATAGVDLAQHSRALQNVAWSTAVQHGPRSNIIADAVREVRAAGVQDWDAGFDRAVIDAVYDERGRVDANGELAHFSSNSAAVQRGVADRFVDERADAIAALDAEDRALDVALGRTDP</sequence>
<comment type="caution">
    <text evidence="3">The sequence shown here is derived from an EMBL/GenBank/DDBJ whole genome shotgun (WGS) entry which is preliminary data.</text>
</comment>